<dbReference type="PROSITE" id="PS01096">
    <property type="entry name" value="PPIC_PPIASE_1"/>
    <property type="match status" value="1"/>
</dbReference>
<dbReference type="SUPFAM" id="SSF109998">
    <property type="entry name" value="Triger factor/SurA peptide-binding domain-like"/>
    <property type="match status" value="1"/>
</dbReference>
<dbReference type="InterPro" id="IPR000297">
    <property type="entry name" value="PPIase_PpiC"/>
</dbReference>
<organism evidence="2">
    <name type="scientific">hydrothermal vent metagenome</name>
    <dbReference type="NCBI Taxonomy" id="652676"/>
    <lineage>
        <taxon>unclassified sequences</taxon>
        <taxon>metagenomes</taxon>
        <taxon>ecological metagenomes</taxon>
    </lineage>
</organism>
<reference evidence="2" key="1">
    <citation type="submission" date="2018-06" db="EMBL/GenBank/DDBJ databases">
        <authorList>
            <person name="Zhirakovskaya E."/>
        </authorList>
    </citation>
    <scope>NUCLEOTIDE SEQUENCE</scope>
</reference>
<dbReference type="EC" id="5.2.1.8" evidence="2"/>
<dbReference type="InterPro" id="IPR050245">
    <property type="entry name" value="PrsA_foldase"/>
</dbReference>
<feature type="domain" description="PpiC" evidence="1">
    <location>
        <begin position="142"/>
        <end position="231"/>
    </location>
</feature>
<keyword evidence="2" id="KW-0413">Isomerase</keyword>
<sequence>MFRPLLGTVAAVALMFTALAIGASPAAAQPADPKTVVVTVNGSPITTADVTYASEFLGPRLAQIPQQFRGRVIIDILIDRKLFAALGRKGDVESQDAYKDRLAFLTEEALRDIFIEKVMDAEIGEAEVRARYDAEIAKLPKTEEMRARHVLLKTEDEAKAVAAEARGGADFAELAKAKSTGPSGPGGGDLGYFTADKMVPEFSAAAAALEIGAVSDPVKTQFGWHVIKLEDKRMQAPPAFETVKASVQRLVLADQVKARSLELRKTADIKFTEGFEPPPLPTQAPNTGN</sequence>
<name>A0A3B0U3U4_9ZZZZ</name>
<dbReference type="PROSITE" id="PS50198">
    <property type="entry name" value="PPIC_PPIASE_2"/>
    <property type="match status" value="1"/>
</dbReference>
<gene>
    <name evidence="2" type="ORF">MNBD_ALPHA09-1300</name>
</gene>
<accession>A0A3B0U3U4</accession>
<dbReference type="PANTHER" id="PTHR47245">
    <property type="entry name" value="PEPTIDYLPROLYL ISOMERASE"/>
    <property type="match status" value="1"/>
</dbReference>
<dbReference type="InterPro" id="IPR023058">
    <property type="entry name" value="PPIase_PpiC_CS"/>
</dbReference>
<proteinExistence type="predicted"/>
<dbReference type="PANTHER" id="PTHR47245:SF2">
    <property type="entry name" value="PEPTIDYL-PROLYL CIS-TRANS ISOMERASE HP_0175-RELATED"/>
    <property type="match status" value="1"/>
</dbReference>
<dbReference type="GO" id="GO:0003755">
    <property type="term" value="F:peptidyl-prolyl cis-trans isomerase activity"/>
    <property type="evidence" value="ECO:0007669"/>
    <property type="project" value="UniProtKB-EC"/>
</dbReference>
<dbReference type="Pfam" id="PF00639">
    <property type="entry name" value="Rotamase"/>
    <property type="match status" value="1"/>
</dbReference>
<protein>
    <submittedName>
        <fullName evidence="2">Foldase protein PrsA</fullName>
        <ecNumber evidence="2">5.2.1.8</ecNumber>
    </submittedName>
</protein>
<evidence type="ECO:0000313" key="2">
    <source>
        <dbReference type="EMBL" id="VAW15454.1"/>
    </source>
</evidence>
<dbReference type="AlphaFoldDB" id="A0A3B0U3U4"/>
<dbReference type="EMBL" id="UOEM01000085">
    <property type="protein sequence ID" value="VAW15454.1"/>
    <property type="molecule type" value="Genomic_DNA"/>
</dbReference>
<dbReference type="Gene3D" id="3.10.50.40">
    <property type="match status" value="1"/>
</dbReference>
<dbReference type="InterPro" id="IPR046357">
    <property type="entry name" value="PPIase_dom_sf"/>
</dbReference>
<evidence type="ECO:0000259" key="1">
    <source>
        <dbReference type="PROSITE" id="PS50198"/>
    </source>
</evidence>
<dbReference type="SUPFAM" id="SSF54534">
    <property type="entry name" value="FKBP-like"/>
    <property type="match status" value="1"/>
</dbReference>
<dbReference type="InterPro" id="IPR027304">
    <property type="entry name" value="Trigger_fact/SurA_dom_sf"/>
</dbReference>